<reference evidence="1 2" key="1">
    <citation type="submission" date="2019-12" db="EMBL/GenBank/DDBJ databases">
        <authorList>
            <person name="Reyes-Prieto M."/>
        </authorList>
    </citation>
    <scope>NUCLEOTIDE SEQUENCE [LARGE SCALE GENOMIC DNA]</scope>
    <source>
        <strain evidence="1">HF14-78462</strain>
    </source>
</reference>
<proteinExistence type="predicted"/>
<name>A0A5S9NJ57_9HYPH</name>
<dbReference type="AlphaFoldDB" id="A0A5S9NJ57"/>
<sequence length="104" mass="11436">MATIGTFTSTSNGFTGSIKTLTLNVKARFERIENPSDKGPHFRIFASGSVEMGAAWQKHSEQSGRDYLSVKLDDPSFPAPIYATLVEVEGEDGLSLIWSRPNRD</sequence>
<dbReference type="EMBL" id="CACSAS010000001">
    <property type="protein sequence ID" value="CAA0090123.1"/>
    <property type="molecule type" value="Genomic_DNA"/>
</dbReference>
<organism evidence="1 2">
    <name type="scientific">Starkeya nomas</name>
    <dbReference type="NCBI Taxonomy" id="2666134"/>
    <lineage>
        <taxon>Bacteria</taxon>
        <taxon>Pseudomonadati</taxon>
        <taxon>Pseudomonadota</taxon>
        <taxon>Alphaproteobacteria</taxon>
        <taxon>Hyphomicrobiales</taxon>
        <taxon>Xanthobacteraceae</taxon>
        <taxon>Starkeya</taxon>
    </lineage>
</organism>
<evidence type="ECO:0008006" key="3">
    <source>
        <dbReference type="Google" id="ProtNLM"/>
    </source>
</evidence>
<keyword evidence="2" id="KW-1185">Reference proteome</keyword>
<dbReference type="RefSeq" id="WP_159598162.1">
    <property type="nucleotide sequence ID" value="NZ_CACSAS010000001.1"/>
</dbReference>
<evidence type="ECO:0000313" key="1">
    <source>
        <dbReference type="EMBL" id="CAA0090123.1"/>
    </source>
</evidence>
<gene>
    <name evidence="1" type="ORF">STARVERO_01099</name>
</gene>
<accession>A0A5S9NJ57</accession>
<dbReference type="Pfam" id="PF05284">
    <property type="entry name" value="DUF736"/>
    <property type="match status" value="1"/>
</dbReference>
<dbReference type="Proteomes" id="UP000433050">
    <property type="component" value="Unassembled WGS sequence"/>
</dbReference>
<evidence type="ECO:0000313" key="2">
    <source>
        <dbReference type="Proteomes" id="UP000433050"/>
    </source>
</evidence>
<dbReference type="InterPro" id="IPR007948">
    <property type="entry name" value="DUF736"/>
</dbReference>
<protein>
    <recommendedName>
        <fullName evidence="3">DUF736 domain-containing protein</fullName>
    </recommendedName>
</protein>